<dbReference type="InterPro" id="IPR025875">
    <property type="entry name" value="Leu-rich_rpt_4"/>
</dbReference>
<dbReference type="EMBL" id="CAXDID020000316">
    <property type="protein sequence ID" value="CAL6075854.1"/>
    <property type="molecule type" value="Genomic_DNA"/>
</dbReference>
<dbReference type="InterPro" id="IPR032675">
    <property type="entry name" value="LRR_dom_sf"/>
</dbReference>
<dbReference type="PANTHER" id="PTHR46652:SF7">
    <property type="entry name" value="LEUCINE-RICH REPEAT AND IQ DOMAIN-CONTAINING PROTEIN 1"/>
    <property type="match status" value="1"/>
</dbReference>
<keyword evidence="2" id="KW-0677">Repeat</keyword>
<dbReference type="AlphaFoldDB" id="A0AA86NB14"/>
<proteinExistence type="predicted"/>
<keyword evidence="5" id="KW-1185">Reference proteome</keyword>
<name>A0AA86NB14_9EUKA</name>
<evidence type="ECO:0000313" key="5">
    <source>
        <dbReference type="Proteomes" id="UP001642409"/>
    </source>
</evidence>
<dbReference type="InterPro" id="IPR001611">
    <property type="entry name" value="Leu-rich_rpt"/>
</dbReference>
<protein>
    <submittedName>
        <fullName evidence="3">Uncharacterized protein</fullName>
    </submittedName>
</protein>
<dbReference type="InterPro" id="IPR050836">
    <property type="entry name" value="SDS22/Internalin_LRR"/>
</dbReference>
<dbReference type="EMBL" id="CATOUU010000082">
    <property type="protein sequence ID" value="CAI9915903.1"/>
    <property type="molecule type" value="Genomic_DNA"/>
</dbReference>
<keyword evidence="1" id="KW-0433">Leucine-rich repeat</keyword>
<sequence length="454" mass="52619">MPVWICYEKDEQMIQQCQKLIKNRVLCLGPYDNLKNIEFLQGVDIYRLKLARCSNIIPKFKSDTLRELRIEDCNLKTIDDLPLAQLQVLELITNISGSTEEPKLNLLNITKCKLLKYLYLKNYRNIDLTPVENLTSLIKIKLESCSIKKLDVLAPLVNLEELILSNNYGINISALSTFQKLRTLIIYFCAIEDKQINIFDAINLNPIKTLKKLQFLSLVGNNIQYITTLQSMTQLKELKLSYNPVIDISPLRHMVTLESLYLDNCNIKNLDVLQSLVELKELHVNNNSNINITAIQYLKKLTSLDISNCLIRDITVVSDCTILENLLMNSNPIVYYSPIYELKLCKLYHSNNKDDPEFKQYVQTIRQRNNSYFSVFEDSYQIYKSDIELAEILNNVNVPITQLRQLRQKRSQHKSGMKIKRENVNQIIQGHISNQIAFTGRVVSLFGQLNSWTE</sequence>
<gene>
    <name evidence="3" type="ORF">HINF_LOCUS3548</name>
    <name evidence="4" type="ORF">HINF_LOCUS57409</name>
</gene>
<comment type="caution">
    <text evidence="3">The sequence shown here is derived from an EMBL/GenBank/DDBJ whole genome shotgun (WGS) entry which is preliminary data.</text>
</comment>
<evidence type="ECO:0000256" key="1">
    <source>
        <dbReference type="ARBA" id="ARBA00022614"/>
    </source>
</evidence>
<evidence type="ECO:0000313" key="4">
    <source>
        <dbReference type="EMBL" id="CAL6075854.1"/>
    </source>
</evidence>
<dbReference type="Proteomes" id="UP001642409">
    <property type="component" value="Unassembled WGS sequence"/>
</dbReference>
<evidence type="ECO:0000313" key="3">
    <source>
        <dbReference type="EMBL" id="CAI9915903.1"/>
    </source>
</evidence>
<reference evidence="4 5" key="2">
    <citation type="submission" date="2024-07" db="EMBL/GenBank/DDBJ databases">
        <authorList>
            <person name="Akdeniz Z."/>
        </authorList>
    </citation>
    <scope>NUCLEOTIDE SEQUENCE [LARGE SCALE GENOMIC DNA]</scope>
</reference>
<dbReference type="PROSITE" id="PS51450">
    <property type="entry name" value="LRR"/>
    <property type="match status" value="4"/>
</dbReference>
<dbReference type="Pfam" id="PF12799">
    <property type="entry name" value="LRR_4"/>
    <property type="match status" value="1"/>
</dbReference>
<dbReference type="PANTHER" id="PTHR46652">
    <property type="entry name" value="LEUCINE-RICH REPEAT AND IQ DOMAIN-CONTAINING PROTEIN 1-RELATED"/>
    <property type="match status" value="1"/>
</dbReference>
<dbReference type="SUPFAM" id="SSF52058">
    <property type="entry name" value="L domain-like"/>
    <property type="match status" value="1"/>
</dbReference>
<organism evidence="3">
    <name type="scientific">Hexamita inflata</name>
    <dbReference type="NCBI Taxonomy" id="28002"/>
    <lineage>
        <taxon>Eukaryota</taxon>
        <taxon>Metamonada</taxon>
        <taxon>Diplomonadida</taxon>
        <taxon>Hexamitidae</taxon>
        <taxon>Hexamitinae</taxon>
        <taxon>Hexamita</taxon>
    </lineage>
</organism>
<accession>A0AA86NB14</accession>
<dbReference type="Gene3D" id="3.80.10.10">
    <property type="entry name" value="Ribonuclease Inhibitor"/>
    <property type="match status" value="1"/>
</dbReference>
<reference evidence="3" key="1">
    <citation type="submission" date="2023-06" db="EMBL/GenBank/DDBJ databases">
        <authorList>
            <person name="Kurt Z."/>
        </authorList>
    </citation>
    <scope>NUCLEOTIDE SEQUENCE</scope>
</reference>
<evidence type="ECO:0000256" key="2">
    <source>
        <dbReference type="ARBA" id="ARBA00022737"/>
    </source>
</evidence>